<dbReference type="InterPro" id="IPR034005">
    <property type="entry name" value="M3A_DCP"/>
</dbReference>
<sequence length="674" mass="74210">MSTLLPDFSHVTPASQLATVLDLMEHQRGVVASLLEVTEAPTVENFLRPFELSGAELEVEASIFYTYCSSIGGAEWDRVEAELSPKMTAHEDALYMDPRLYRRFEQLCQADLDPETAYTAREHLKRCQQSGAGLDEAARGELAAINNRMAELSTEIGQRIVQAGLDDAVEFTEAELSGLSASQREGLAGEAAAADSSAAYLATLRLPTQQPLLDNLDDAAARARLLDASLRRCDGHDAATDTRESILELVRLRARAAKLLGYPNHAAYVAANSSAGTLENIDALLSPMMAPIARNVAAEAEELAAFVKERWGKESFTASDWVRAQNQARAEKFSIDDEALTPYLELDNVLEKGVFYAANRLYGLTFTRTEEHGYTDDVIVWKVAEEDGTFLGYFLGDYYARPGKRGGAWMHAIVQKSAEGSPASVICNNLNITKPAPGEPTLLSWDEVETAFHEFGHALHGFLSDVRWPSVAGTNVPRDFVEYPSQVNEIWARHPQVLSRYARHYQTGEVLPAAQTEALVASRGYGAGFRMCEIEQAVLLDQAWHRLGEADVPASPADFEAFEEKALRATGVQHDLVPPRYRSAYFNHVFSGGYSAGYYSYTWCEALDADTVAWFQNDAAREGDLGLNRQAGEKLRREVLARGNSRDPKESFAALLGRDVDATALLKRHGLLES</sequence>
<name>A0AAW9HJZ5_9ACTO</name>
<evidence type="ECO:0000259" key="8">
    <source>
        <dbReference type="Pfam" id="PF01432"/>
    </source>
</evidence>
<keyword evidence="4 7" id="KW-0378">Hydrolase</keyword>
<comment type="cofactor">
    <cofactor evidence="7">
        <name>Zn(2+)</name>
        <dbReference type="ChEBI" id="CHEBI:29105"/>
    </cofactor>
    <text evidence="7">Binds 1 zinc ion.</text>
</comment>
<organism evidence="9 10">
    <name type="scientific">Actinotignum timonense</name>
    <dbReference type="NCBI Taxonomy" id="1870995"/>
    <lineage>
        <taxon>Bacteria</taxon>
        <taxon>Bacillati</taxon>
        <taxon>Actinomycetota</taxon>
        <taxon>Actinomycetes</taxon>
        <taxon>Actinomycetales</taxon>
        <taxon>Actinomycetaceae</taxon>
        <taxon>Actinotignum</taxon>
    </lineage>
</organism>
<dbReference type="InterPro" id="IPR001567">
    <property type="entry name" value="Pept_M3A_M3B_dom"/>
</dbReference>
<evidence type="ECO:0000256" key="2">
    <source>
        <dbReference type="ARBA" id="ARBA00022670"/>
    </source>
</evidence>
<dbReference type="EC" id="3.4.24.-" evidence="9"/>
<reference evidence="9" key="1">
    <citation type="submission" date="2023-10" db="EMBL/GenBank/DDBJ databases">
        <title>Whole Genome based description of the genera Actinobaculum and Actinotignum reveals a complex phylogenetic relationship within the species included in the genus Actinotignum.</title>
        <authorList>
            <person name="Jensen C.S."/>
            <person name="Dargis R."/>
            <person name="Kemp M."/>
            <person name="Christensen J.J."/>
        </authorList>
    </citation>
    <scope>NUCLEOTIDE SEQUENCE</scope>
    <source>
        <strain evidence="9">SLA_B245</strain>
    </source>
</reference>
<dbReference type="GO" id="GO:0005829">
    <property type="term" value="C:cytosol"/>
    <property type="evidence" value="ECO:0007669"/>
    <property type="project" value="TreeGrafter"/>
</dbReference>
<comment type="caution">
    <text evidence="9">The sequence shown here is derived from an EMBL/GenBank/DDBJ whole genome shotgun (WGS) entry which is preliminary data.</text>
</comment>
<dbReference type="RefSeq" id="WP_234984498.1">
    <property type="nucleotide sequence ID" value="NZ_CAUPFC010000008.1"/>
</dbReference>
<protein>
    <submittedName>
        <fullName evidence="9">M3 family metallopeptidase</fullName>
        <ecNumber evidence="9">3.4.24.-</ecNumber>
    </submittedName>
</protein>
<evidence type="ECO:0000256" key="5">
    <source>
        <dbReference type="ARBA" id="ARBA00022833"/>
    </source>
</evidence>
<evidence type="ECO:0000256" key="1">
    <source>
        <dbReference type="ARBA" id="ARBA00006040"/>
    </source>
</evidence>
<dbReference type="PANTHER" id="PTHR43660">
    <property type="entry name" value="DIPEPTIDYL CARBOXYPEPTIDASE"/>
    <property type="match status" value="1"/>
</dbReference>
<evidence type="ECO:0000256" key="4">
    <source>
        <dbReference type="ARBA" id="ARBA00022801"/>
    </source>
</evidence>
<dbReference type="PANTHER" id="PTHR43660:SF1">
    <property type="entry name" value="DIPEPTIDYL CARBOXYPEPTIDASE"/>
    <property type="match status" value="1"/>
</dbReference>
<keyword evidence="6 7" id="KW-0482">Metalloprotease</keyword>
<dbReference type="GO" id="GO:0046872">
    <property type="term" value="F:metal ion binding"/>
    <property type="evidence" value="ECO:0007669"/>
    <property type="project" value="UniProtKB-UniRule"/>
</dbReference>
<dbReference type="InterPro" id="IPR045090">
    <property type="entry name" value="Pept_M3A_M3B"/>
</dbReference>
<dbReference type="GeneID" id="92814241"/>
<keyword evidence="2 7" id="KW-0645">Protease</keyword>
<evidence type="ECO:0000313" key="10">
    <source>
        <dbReference type="Proteomes" id="UP001288320"/>
    </source>
</evidence>
<gene>
    <name evidence="9" type="ORF">R6G74_01245</name>
</gene>
<comment type="similarity">
    <text evidence="1 7">Belongs to the peptidase M3 family.</text>
</comment>
<dbReference type="GO" id="GO:0004180">
    <property type="term" value="F:carboxypeptidase activity"/>
    <property type="evidence" value="ECO:0007669"/>
    <property type="project" value="TreeGrafter"/>
</dbReference>
<evidence type="ECO:0000313" key="9">
    <source>
        <dbReference type="EMBL" id="MDY5139944.1"/>
    </source>
</evidence>
<feature type="domain" description="Peptidase M3A/M3B catalytic" evidence="8">
    <location>
        <begin position="215"/>
        <end position="670"/>
    </location>
</feature>
<evidence type="ECO:0000256" key="7">
    <source>
        <dbReference type="RuleBase" id="RU003435"/>
    </source>
</evidence>
<keyword evidence="3 7" id="KW-0479">Metal-binding</keyword>
<accession>A0AAW9HJZ5</accession>
<dbReference type="Gene3D" id="3.40.390.10">
    <property type="entry name" value="Collagenase (Catalytic Domain)"/>
    <property type="match status" value="1"/>
</dbReference>
<keyword evidence="5 7" id="KW-0862">Zinc</keyword>
<dbReference type="Pfam" id="PF01432">
    <property type="entry name" value="Peptidase_M3"/>
    <property type="match status" value="1"/>
</dbReference>
<dbReference type="SUPFAM" id="SSF55486">
    <property type="entry name" value="Metalloproteases ('zincins'), catalytic domain"/>
    <property type="match status" value="1"/>
</dbReference>
<proteinExistence type="inferred from homology"/>
<dbReference type="InterPro" id="IPR024077">
    <property type="entry name" value="Neurolysin/TOP_dom2"/>
</dbReference>
<dbReference type="CDD" id="cd06456">
    <property type="entry name" value="M3A_DCP"/>
    <property type="match status" value="1"/>
</dbReference>
<dbReference type="InterPro" id="IPR024079">
    <property type="entry name" value="MetalloPept_cat_dom_sf"/>
</dbReference>
<dbReference type="GO" id="GO:0006508">
    <property type="term" value="P:proteolysis"/>
    <property type="evidence" value="ECO:0007669"/>
    <property type="project" value="UniProtKB-KW"/>
</dbReference>
<dbReference type="Gene3D" id="1.10.1370.10">
    <property type="entry name" value="Neurolysin, domain 3"/>
    <property type="match status" value="1"/>
</dbReference>
<dbReference type="AlphaFoldDB" id="A0AAW9HJZ5"/>
<dbReference type="Proteomes" id="UP001288320">
    <property type="component" value="Unassembled WGS sequence"/>
</dbReference>
<dbReference type="GO" id="GO:0004222">
    <property type="term" value="F:metalloendopeptidase activity"/>
    <property type="evidence" value="ECO:0007669"/>
    <property type="project" value="InterPro"/>
</dbReference>
<evidence type="ECO:0000256" key="3">
    <source>
        <dbReference type="ARBA" id="ARBA00022723"/>
    </source>
</evidence>
<dbReference type="FunFam" id="3.40.390.10:FF:000009">
    <property type="entry name" value="Oligopeptidase A"/>
    <property type="match status" value="1"/>
</dbReference>
<evidence type="ECO:0000256" key="6">
    <source>
        <dbReference type="ARBA" id="ARBA00023049"/>
    </source>
</evidence>
<dbReference type="EMBL" id="JAWNFV010000002">
    <property type="protein sequence ID" value="MDY5139944.1"/>
    <property type="molecule type" value="Genomic_DNA"/>
</dbReference>